<dbReference type="RefSeq" id="WP_270045157.1">
    <property type="nucleotide sequence ID" value="NZ_JAPDOD010000054.1"/>
</dbReference>
<gene>
    <name evidence="4" type="ORF">OM076_36855</name>
</gene>
<dbReference type="PANTHER" id="PTHR48100:SF1">
    <property type="entry name" value="HISTIDINE PHOSPHATASE FAMILY PROTEIN-RELATED"/>
    <property type="match status" value="1"/>
</dbReference>
<dbReference type="InterPro" id="IPR050275">
    <property type="entry name" value="PGM_Phosphatase"/>
</dbReference>
<sequence>MLSARLFLVRHGQSTYNAQARLQGQADPPLSDAGRAEAQRLKPALPPFDEGRVVTSDLKRARETAELLGYPGARLDARFREINAGAWAGRSLSDFPSGSETAWRGGALKAPDGESWEELQARVGGALDELIAAGGTWLVVCHGGVVRAALSHVTGADPQRVAGPANASLTVFKAQSPPQVEAYGWVPALSVG</sequence>
<feature type="binding site" evidence="3">
    <location>
        <position position="60"/>
    </location>
    <ligand>
        <name>substrate</name>
    </ligand>
</feature>
<protein>
    <submittedName>
        <fullName evidence="4">Histidine phosphatase family protein</fullName>
    </submittedName>
</protein>
<dbReference type="SMART" id="SM00855">
    <property type="entry name" value="PGAM"/>
    <property type="match status" value="1"/>
</dbReference>
<evidence type="ECO:0000313" key="5">
    <source>
        <dbReference type="Proteomes" id="UP001149140"/>
    </source>
</evidence>
<feature type="binding site" evidence="3">
    <location>
        <begin position="10"/>
        <end position="17"/>
    </location>
    <ligand>
        <name>substrate</name>
    </ligand>
</feature>
<dbReference type="InterPro" id="IPR013078">
    <property type="entry name" value="His_Pase_superF_clade-1"/>
</dbReference>
<dbReference type="InterPro" id="IPR001345">
    <property type="entry name" value="PG/BPGM_mutase_AS"/>
</dbReference>
<keyword evidence="1" id="KW-0324">Glycolysis</keyword>
<dbReference type="AlphaFoldDB" id="A0A9X3MZX0"/>
<dbReference type="InterPro" id="IPR029033">
    <property type="entry name" value="His_PPase_superfam"/>
</dbReference>
<evidence type="ECO:0000256" key="2">
    <source>
        <dbReference type="ARBA" id="ARBA00023235"/>
    </source>
</evidence>
<dbReference type="SUPFAM" id="SSF53254">
    <property type="entry name" value="Phosphoglycerate mutase-like"/>
    <property type="match status" value="1"/>
</dbReference>
<dbReference type="GO" id="GO:0016791">
    <property type="term" value="F:phosphatase activity"/>
    <property type="evidence" value="ECO:0007669"/>
    <property type="project" value="TreeGrafter"/>
</dbReference>
<dbReference type="PROSITE" id="PS00175">
    <property type="entry name" value="PG_MUTASE"/>
    <property type="match status" value="1"/>
</dbReference>
<comment type="caution">
    <text evidence="4">The sequence shown here is derived from an EMBL/GenBank/DDBJ whole genome shotgun (WGS) entry which is preliminary data.</text>
</comment>
<organism evidence="4 5">
    <name type="scientific">Solirubrobacter ginsenosidimutans</name>
    <dbReference type="NCBI Taxonomy" id="490573"/>
    <lineage>
        <taxon>Bacteria</taxon>
        <taxon>Bacillati</taxon>
        <taxon>Actinomycetota</taxon>
        <taxon>Thermoleophilia</taxon>
        <taxon>Solirubrobacterales</taxon>
        <taxon>Solirubrobacteraceae</taxon>
        <taxon>Solirubrobacter</taxon>
    </lineage>
</organism>
<evidence type="ECO:0000313" key="4">
    <source>
        <dbReference type="EMBL" id="MDA0165894.1"/>
    </source>
</evidence>
<dbReference type="GO" id="GO:0005737">
    <property type="term" value="C:cytoplasm"/>
    <property type="evidence" value="ECO:0007669"/>
    <property type="project" value="TreeGrafter"/>
</dbReference>
<dbReference type="EMBL" id="JAPDOD010000054">
    <property type="protein sequence ID" value="MDA0165894.1"/>
    <property type="molecule type" value="Genomic_DNA"/>
</dbReference>
<proteinExistence type="predicted"/>
<dbReference type="Gene3D" id="3.40.50.1240">
    <property type="entry name" value="Phosphoglycerate mutase-like"/>
    <property type="match status" value="1"/>
</dbReference>
<name>A0A9X3MZX0_9ACTN</name>
<dbReference type="PANTHER" id="PTHR48100">
    <property type="entry name" value="BROAD-SPECIFICITY PHOSPHATASE YOR283W-RELATED"/>
    <property type="match status" value="1"/>
</dbReference>
<evidence type="ECO:0000256" key="3">
    <source>
        <dbReference type="PIRSR" id="PIRSR613078-2"/>
    </source>
</evidence>
<reference evidence="4" key="1">
    <citation type="submission" date="2022-10" db="EMBL/GenBank/DDBJ databases">
        <title>The WGS of Solirubrobacter ginsenosidimutans DSM 21036.</title>
        <authorList>
            <person name="Jiang Z."/>
        </authorList>
    </citation>
    <scope>NUCLEOTIDE SEQUENCE</scope>
    <source>
        <strain evidence="4">DSM 21036</strain>
    </source>
</reference>
<keyword evidence="5" id="KW-1185">Reference proteome</keyword>
<accession>A0A9X3MZX0</accession>
<keyword evidence="2" id="KW-0413">Isomerase</keyword>
<dbReference type="Pfam" id="PF00300">
    <property type="entry name" value="His_Phos_1"/>
    <property type="match status" value="1"/>
</dbReference>
<dbReference type="CDD" id="cd07067">
    <property type="entry name" value="HP_PGM_like"/>
    <property type="match status" value="1"/>
</dbReference>
<evidence type="ECO:0000256" key="1">
    <source>
        <dbReference type="ARBA" id="ARBA00023152"/>
    </source>
</evidence>
<dbReference type="Proteomes" id="UP001149140">
    <property type="component" value="Unassembled WGS sequence"/>
</dbReference>